<proteinExistence type="predicted"/>
<dbReference type="Gene3D" id="3.40.50.2000">
    <property type="entry name" value="Glycogen Phosphorylase B"/>
    <property type="match status" value="2"/>
</dbReference>
<name>A0A0G4QF63_9GAMM</name>
<feature type="domain" description="Glycosyl transferase family 1" evidence="1">
    <location>
        <begin position="180"/>
        <end position="346"/>
    </location>
</feature>
<evidence type="ECO:0000259" key="2">
    <source>
        <dbReference type="Pfam" id="PF13439"/>
    </source>
</evidence>
<keyword evidence="3" id="KW-0328">Glycosyltransferase</keyword>
<sequence>MKIGIIDVTITMSYGGIQTAVWELAKQLHDAGHEVHLYGGNGDIRHNLAGRQIQVHTYPYTPRDKVIDLGGRFRRIIERYTFARHAKKDVINQHFDWIILTKPFDFFWPSIMSKSSSTRFCYMSGGTSFFKGDRRLGKKISAWVACSHFNAWQIQHHFKQFPSVIYNGVDIAKFKPMSTSLREQLGISQSTFLLSFAGRLVGWKGLSVAIDAIEKLKGEDVKLLIIGTGDDLDRLKSKAVVKGISEQVIFHQPVEHNQLPEFYAASDAGIFPSTGDEAFGITIAEAMACAKPVIASHIGGIPEVVGNEGTAGLLVTPGSADEIVMAINHLRQLPDRGKAMGENARLRIETRYTWQHSAQRLLQALAS</sequence>
<dbReference type="InterPro" id="IPR001296">
    <property type="entry name" value="Glyco_trans_1"/>
</dbReference>
<feature type="domain" description="Glycosyltransferase subfamily 4-like N-terminal" evidence="2">
    <location>
        <begin position="14"/>
        <end position="172"/>
    </location>
</feature>
<dbReference type="Pfam" id="PF00534">
    <property type="entry name" value="Glycos_transf_1"/>
    <property type="match status" value="1"/>
</dbReference>
<dbReference type="InterPro" id="IPR028098">
    <property type="entry name" value="Glyco_trans_4-like_N"/>
</dbReference>
<dbReference type="Proteomes" id="UP000183920">
    <property type="component" value="Unassembled WGS sequence"/>
</dbReference>
<dbReference type="GO" id="GO:0016757">
    <property type="term" value="F:glycosyltransferase activity"/>
    <property type="evidence" value="ECO:0007669"/>
    <property type="project" value="UniProtKB-KW"/>
</dbReference>
<reference evidence="4" key="1">
    <citation type="submission" date="2015-06" db="EMBL/GenBank/DDBJ databases">
        <authorList>
            <person name="Urmite Genomes"/>
        </authorList>
    </citation>
    <scope>NUCLEOTIDE SEQUENCE [LARGE SCALE GENOMIC DNA]</scope>
    <source>
        <strain evidence="4">CSUR P1867</strain>
    </source>
</reference>
<organism evidence="3 4">
    <name type="scientific">Proteus penneri</name>
    <dbReference type="NCBI Taxonomy" id="102862"/>
    <lineage>
        <taxon>Bacteria</taxon>
        <taxon>Pseudomonadati</taxon>
        <taxon>Pseudomonadota</taxon>
        <taxon>Gammaproteobacteria</taxon>
        <taxon>Enterobacterales</taxon>
        <taxon>Morganellaceae</taxon>
        <taxon>Proteus</taxon>
    </lineage>
</organism>
<keyword evidence="3" id="KW-0808">Transferase</keyword>
<dbReference type="PANTHER" id="PTHR12526:SF584">
    <property type="entry name" value="GLYCOSYLTRANSFERASE"/>
    <property type="match status" value="1"/>
</dbReference>
<evidence type="ECO:0000313" key="3">
    <source>
        <dbReference type="EMBL" id="CRL64557.1"/>
    </source>
</evidence>
<evidence type="ECO:0000313" key="4">
    <source>
        <dbReference type="Proteomes" id="UP000183920"/>
    </source>
</evidence>
<accession>A0A0G4QF63</accession>
<dbReference type="PANTHER" id="PTHR12526">
    <property type="entry name" value="GLYCOSYLTRANSFERASE"/>
    <property type="match status" value="1"/>
</dbReference>
<gene>
    <name evidence="3" type="primary">pimB</name>
    <name evidence="3" type="ORF">BN1804_03068</name>
</gene>
<dbReference type="AlphaFoldDB" id="A0A0G4QF63"/>
<dbReference type="SUPFAM" id="SSF53756">
    <property type="entry name" value="UDP-Glycosyltransferase/glycogen phosphorylase"/>
    <property type="match status" value="1"/>
</dbReference>
<dbReference type="CDD" id="cd03801">
    <property type="entry name" value="GT4_PimA-like"/>
    <property type="match status" value="1"/>
</dbReference>
<dbReference type="RefSeq" id="WP_072064694.1">
    <property type="nucleotide sequence ID" value="NZ_CVRY01000006.1"/>
</dbReference>
<dbReference type="GO" id="GO:1901135">
    <property type="term" value="P:carbohydrate derivative metabolic process"/>
    <property type="evidence" value="ECO:0007669"/>
    <property type="project" value="UniProtKB-ARBA"/>
</dbReference>
<evidence type="ECO:0000259" key="1">
    <source>
        <dbReference type="Pfam" id="PF00534"/>
    </source>
</evidence>
<dbReference type="EMBL" id="CVRY01000006">
    <property type="protein sequence ID" value="CRL64557.1"/>
    <property type="molecule type" value="Genomic_DNA"/>
</dbReference>
<protein>
    <submittedName>
        <fullName evidence="3">GDP-mannose-dependent alpha-(1-6)-phosphatidylinositol monomannoside mannosyltransferase</fullName>
    </submittedName>
</protein>
<dbReference type="Pfam" id="PF13439">
    <property type="entry name" value="Glyco_transf_4"/>
    <property type="match status" value="1"/>
</dbReference>